<evidence type="ECO:0000313" key="3">
    <source>
        <dbReference type="Proteomes" id="UP001262754"/>
    </source>
</evidence>
<dbReference type="RefSeq" id="WP_056757245.1">
    <property type="nucleotide sequence ID" value="NZ_BMLD01000003.1"/>
</dbReference>
<dbReference type="Proteomes" id="UP001262754">
    <property type="component" value="Unassembled WGS sequence"/>
</dbReference>
<dbReference type="EMBL" id="JAVDRL010000004">
    <property type="protein sequence ID" value="MDR6530939.1"/>
    <property type="molecule type" value="Genomic_DNA"/>
</dbReference>
<keyword evidence="3" id="KW-1185">Reference proteome</keyword>
<organism evidence="2 3">
    <name type="scientific">Caulobacter rhizosphaerae</name>
    <dbReference type="NCBI Taxonomy" id="2010972"/>
    <lineage>
        <taxon>Bacteria</taxon>
        <taxon>Pseudomonadati</taxon>
        <taxon>Pseudomonadota</taxon>
        <taxon>Alphaproteobacteria</taxon>
        <taxon>Caulobacterales</taxon>
        <taxon>Caulobacteraceae</taxon>
        <taxon>Caulobacter</taxon>
    </lineage>
</organism>
<reference evidence="2 3" key="1">
    <citation type="submission" date="2023-07" db="EMBL/GenBank/DDBJ databases">
        <title>Sorghum-associated microbial communities from plants grown in Nebraska, USA.</title>
        <authorList>
            <person name="Schachtman D."/>
        </authorList>
    </citation>
    <scope>NUCLEOTIDE SEQUENCE [LARGE SCALE GENOMIC DNA]</scope>
    <source>
        <strain evidence="2 3">DS2154</strain>
    </source>
</reference>
<gene>
    <name evidence="2" type="ORF">J2800_001678</name>
</gene>
<evidence type="ECO:0000256" key="1">
    <source>
        <dbReference type="SAM" id="MobiDB-lite"/>
    </source>
</evidence>
<comment type="caution">
    <text evidence="2">The sequence shown here is derived from an EMBL/GenBank/DDBJ whole genome shotgun (WGS) entry which is preliminary data.</text>
</comment>
<feature type="region of interest" description="Disordered" evidence="1">
    <location>
        <begin position="89"/>
        <end position="115"/>
    </location>
</feature>
<proteinExistence type="predicted"/>
<name>A0ABU1MXN8_9CAUL</name>
<accession>A0ABU1MXN8</accession>
<protein>
    <submittedName>
        <fullName evidence="2">Uncharacterized protein</fullName>
    </submittedName>
</protein>
<sequence length="115" mass="11834">MKRTEAARAGAEKLMRAEAAIDAALRETAELMGLLPTLRLETKLSAVLGQQAVANLGETLAHIVSARRTIIETHSALAVVRTQIGCGSLASGDMDKPGDPPRTGGLHAVPGGLAA</sequence>
<evidence type="ECO:0000313" key="2">
    <source>
        <dbReference type="EMBL" id="MDR6530939.1"/>
    </source>
</evidence>